<organism evidence="10 11">
    <name type="scientific">Candidatus Colimorpha enterica</name>
    <dbReference type="NCBI Taxonomy" id="3083063"/>
    <lineage>
        <taxon>Bacteria</taxon>
        <taxon>Pseudomonadati</taxon>
        <taxon>Bacteroidota</taxon>
        <taxon>Bacteroidia</taxon>
        <taxon>Bacteroidales</taxon>
        <taxon>Candidatus Colimorpha</taxon>
    </lineage>
</organism>
<dbReference type="CDD" id="cd00383">
    <property type="entry name" value="trans_reg_C"/>
    <property type="match status" value="1"/>
</dbReference>
<name>A0AAE3K126_9BACT</name>
<evidence type="ECO:0000256" key="1">
    <source>
        <dbReference type="ARBA" id="ARBA00022553"/>
    </source>
</evidence>
<evidence type="ECO:0000313" key="10">
    <source>
        <dbReference type="EMBL" id="MCI5756540.1"/>
    </source>
</evidence>
<dbReference type="Gene3D" id="1.10.10.10">
    <property type="entry name" value="Winged helix-like DNA-binding domain superfamily/Winged helix DNA-binding domain"/>
    <property type="match status" value="1"/>
</dbReference>
<evidence type="ECO:0000256" key="6">
    <source>
        <dbReference type="PROSITE-ProRule" id="PRU00169"/>
    </source>
</evidence>
<dbReference type="EMBL" id="JALEMU010000162">
    <property type="protein sequence ID" value="MCI5756540.1"/>
    <property type="molecule type" value="Genomic_DNA"/>
</dbReference>
<feature type="domain" description="Response regulatory" evidence="8">
    <location>
        <begin position="6"/>
        <end position="122"/>
    </location>
</feature>
<comment type="caution">
    <text evidence="10">The sequence shown here is derived from an EMBL/GenBank/DDBJ whole genome shotgun (WGS) entry which is preliminary data.</text>
</comment>
<proteinExistence type="predicted"/>
<dbReference type="GO" id="GO:0000156">
    <property type="term" value="F:phosphorelay response regulator activity"/>
    <property type="evidence" value="ECO:0007669"/>
    <property type="project" value="TreeGrafter"/>
</dbReference>
<dbReference type="AlphaFoldDB" id="A0AAE3K126"/>
<dbReference type="PANTHER" id="PTHR48111">
    <property type="entry name" value="REGULATOR OF RPOS"/>
    <property type="match status" value="1"/>
</dbReference>
<dbReference type="InterPro" id="IPR039420">
    <property type="entry name" value="WalR-like"/>
</dbReference>
<dbReference type="GO" id="GO:0032993">
    <property type="term" value="C:protein-DNA complex"/>
    <property type="evidence" value="ECO:0007669"/>
    <property type="project" value="TreeGrafter"/>
</dbReference>
<feature type="DNA-binding region" description="OmpR/PhoB-type" evidence="7">
    <location>
        <begin position="128"/>
        <end position="222"/>
    </location>
</feature>
<dbReference type="GO" id="GO:0005829">
    <property type="term" value="C:cytosol"/>
    <property type="evidence" value="ECO:0007669"/>
    <property type="project" value="TreeGrafter"/>
</dbReference>
<dbReference type="InterPro" id="IPR016032">
    <property type="entry name" value="Sig_transdc_resp-reg_C-effctor"/>
</dbReference>
<gene>
    <name evidence="10" type="ORF">MR241_09645</name>
</gene>
<protein>
    <submittedName>
        <fullName evidence="10">Response regulator</fullName>
    </submittedName>
</protein>
<dbReference type="Proteomes" id="UP001139365">
    <property type="component" value="Unassembled WGS sequence"/>
</dbReference>
<sequence length="222" mass="24223">MSDRRLIYAVDDELSIREVYRYAIGGAGFDIQCFENGEGLFSAINAQLPDLVLLDIMLDGADGYELLSALRRNPLTADIPVIMVSAKGEEIDKVRGLDLGADDYLAKPFGVLELIARINAKLRKTKPDGVLTYADIVMDGDSRSVTVAGKPVSLTLKEYSLLRLFLSSPGKVLGRDLLLDSVWGVNYGETRTLDIHIGQLRKELSGSAASILTVRGVGYMLK</sequence>
<keyword evidence="1 6" id="KW-0597">Phosphoprotein</keyword>
<reference evidence="10 11" key="1">
    <citation type="submission" date="2022-03" db="EMBL/GenBank/DDBJ databases">
        <title>Metagenome-assembled genomes from swine fecal metagenomes.</title>
        <authorList>
            <person name="Holman D.B."/>
            <person name="Kommadath A."/>
        </authorList>
    </citation>
    <scope>NUCLEOTIDE SEQUENCE [LARGE SCALE GENOMIC DNA]</scope>
    <source>
        <strain evidence="10">SUG147</strain>
    </source>
</reference>
<dbReference type="SMART" id="SM00862">
    <property type="entry name" value="Trans_reg_C"/>
    <property type="match status" value="1"/>
</dbReference>
<dbReference type="SUPFAM" id="SSF52172">
    <property type="entry name" value="CheY-like"/>
    <property type="match status" value="1"/>
</dbReference>
<evidence type="ECO:0000256" key="4">
    <source>
        <dbReference type="ARBA" id="ARBA00023125"/>
    </source>
</evidence>
<dbReference type="InterPro" id="IPR036388">
    <property type="entry name" value="WH-like_DNA-bd_sf"/>
</dbReference>
<evidence type="ECO:0000256" key="3">
    <source>
        <dbReference type="ARBA" id="ARBA00023015"/>
    </source>
</evidence>
<feature type="domain" description="OmpR/PhoB-type" evidence="9">
    <location>
        <begin position="128"/>
        <end position="222"/>
    </location>
</feature>
<dbReference type="GO" id="GO:0000976">
    <property type="term" value="F:transcription cis-regulatory region binding"/>
    <property type="evidence" value="ECO:0007669"/>
    <property type="project" value="TreeGrafter"/>
</dbReference>
<dbReference type="SUPFAM" id="SSF46894">
    <property type="entry name" value="C-terminal effector domain of the bipartite response regulators"/>
    <property type="match status" value="1"/>
</dbReference>
<evidence type="ECO:0000313" key="11">
    <source>
        <dbReference type="Proteomes" id="UP001139365"/>
    </source>
</evidence>
<dbReference type="Pfam" id="PF00486">
    <property type="entry name" value="Trans_reg_C"/>
    <property type="match status" value="1"/>
</dbReference>
<evidence type="ECO:0000256" key="7">
    <source>
        <dbReference type="PROSITE-ProRule" id="PRU01091"/>
    </source>
</evidence>
<evidence type="ECO:0000259" key="8">
    <source>
        <dbReference type="PROSITE" id="PS50110"/>
    </source>
</evidence>
<dbReference type="InterPro" id="IPR011006">
    <property type="entry name" value="CheY-like_superfamily"/>
</dbReference>
<dbReference type="PROSITE" id="PS50110">
    <property type="entry name" value="RESPONSE_REGULATORY"/>
    <property type="match status" value="1"/>
</dbReference>
<accession>A0AAE3K126</accession>
<dbReference type="InterPro" id="IPR001789">
    <property type="entry name" value="Sig_transdc_resp-reg_receiver"/>
</dbReference>
<dbReference type="Gene3D" id="3.40.50.2300">
    <property type="match status" value="1"/>
</dbReference>
<keyword evidence="5" id="KW-0804">Transcription</keyword>
<keyword evidence="4 7" id="KW-0238">DNA-binding</keyword>
<dbReference type="InterPro" id="IPR001867">
    <property type="entry name" value="OmpR/PhoB-type_DNA-bd"/>
</dbReference>
<dbReference type="PROSITE" id="PS51755">
    <property type="entry name" value="OMPR_PHOB"/>
    <property type="match status" value="1"/>
</dbReference>
<keyword evidence="3" id="KW-0805">Transcription regulation</keyword>
<dbReference type="SMART" id="SM00448">
    <property type="entry name" value="REC"/>
    <property type="match status" value="1"/>
</dbReference>
<evidence type="ECO:0000259" key="9">
    <source>
        <dbReference type="PROSITE" id="PS51755"/>
    </source>
</evidence>
<dbReference type="PANTHER" id="PTHR48111:SF1">
    <property type="entry name" value="TWO-COMPONENT RESPONSE REGULATOR ORR33"/>
    <property type="match status" value="1"/>
</dbReference>
<evidence type="ECO:0000256" key="2">
    <source>
        <dbReference type="ARBA" id="ARBA00023012"/>
    </source>
</evidence>
<evidence type="ECO:0000256" key="5">
    <source>
        <dbReference type="ARBA" id="ARBA00023163"/>
    </source>
</evidence>
<feature type="modified residue" description="4-aspartylphosphate" evidence="6">
    <location>
        <position position="55"/>
    </location>
</feature>
<keyword evidence="2" id="KW-0902">Two-component regulatory system</keyword>
<dbReference type="Pfam" id="PF00072">
    <property type="entry name" value="Response_reg"/>
    <property type="match status" value="1"/>
</dbReference>
<dbReference type="GO" id="GO:0006355">
    <property type="term" value="P:regulation of DNA-templated transcription"/>
    <property type="evidence" value="ECO:0007669"/>
    <property type="project" value="InterPro"/>
</dbReference>
<dbReference type="Gene3D" id="6.10.250.690">
    <property type="match status" value="1"/>
</dbReference>